<keyword evidence="1" id="KW-0472">Membrane</keyword>
<feature type="transmembrane region" description="Helical" evidence="1">
    <location>
        <begin position="74"/>
        <end position="92"/>
    </location>
</feature>
<feature type="transmembrane region" description="Helical" evidence="1">
    <location>
        <begin position="7"/>
        <end position="26"/>
    </location>
</feature>
<evidence type="ECO:0000313" key="3">
    <source>
        <dbReference type="Proteomes" id="UP000232688"/>
    </source>
</evidence>
<dbReference type="EMBL" id="LLXH01007566">
    <property type="protein sequence ID" value="PKC51477.1"/>
    <property type="molecule type" value="Genomic_DNA"/>
</dbReference>
<feature type="transmembrane region" description="Helical" evidence="1">
    <location>
        <begin position="38"/>
        <end position="62"/>
    </location>
</feature>
<organism evidence="2 3">
    <name type="scientific">Rhizophagus irregularis</name>
    <dbReference type="NCBI Taxonomy" id="588596"/>
    <lineage>
        <taxon>Eukaryota</taxon>
        <taxon>Fungi</taxon>
        <taxon>Fungi incertae sedis</taxon>
        <taxon>Mucoromycota</taxon>
        <taxon>Glomeromycotina</taxon>
        <taxon>Glomeromycetes</taxon>
        <taxon>Glomerales</taxon>
        <taxon>Glomeraceae</taxon>
        <taxon>Rhizophagus</taxon>
    </lineage>
</organism>
<evidence type="ECO:0000313" key="2">
    <source>
        <dbReference type="EMBL" id="PKC51477.1"/>
    </source>
</evidence>
<comment type="caution">
    <text evidence="2">The sequence shown here is derived from an EMBL/GenBank/DDBJ whole genome shotgun (WGS) entry which is preliminary data.</text>
</comment>
<reference evidence="2 3" key="1">
    <citation type="submission" date="2017-10" db="EMBL/GenBank/DDBJ databases">
        <title>Extensive intraspecific genome diversity in a model arbuscular mycorrhizal fungus.</title>
        <authorList>
            <person name="Chen E.C.H."/>
            <person name="Morin E."/>
            <person name="Baudet D."/>
            <person name="Noel J."/>
            <person name="Ndikumana S."/>
            <person name="Charron P."/>
            <person name="St-Onge C."/>
            <person name="Giorgi J."/>
            <person name="Grigoriev I.V."/>
            <person name="Roux C."/>
            <person name="Martin F.M."/>
            <person name="Corradi N."/>
        </authorList>
    </citation>
    <scope>NUCLEOTIDE SEQUENCE [LARGE SCALE GENOMIC DNA]</scope>
    <source>
        <strain evidence="2 3">A1</strain>
    </source>
</reference>
<name>A0A2N0QKA9_9GLOM</name>
<feature type="transmembrane region" description="Helical" evidence="1">
    <location>
        <begin position="104"/>
        <end position="124"/>
    </location>
</feature>
<keyword evidence="1" id="KW-1133">Transmembrane helix</keyword>
<dbReference type="Proteomes" id="UP000232688">
    <property type="component" value="Unassembled WGS sequence"/>
</dbReference>
<dbReference type="VEuPathDB" id="FungiDB:RhiirA1_483655"/>
<gene>
    <name evidence="2" type="ORF">RhiirA1_483655</name>
</gene>
<reference evidence="2 3" key="2">
    <citation type="submission" date="2017-10" db="EMBL/GenBank/DDBJ databases">
        <title>Genome analyses suggest a sexual origin of heterokaryosis in a supposedly ancient asexual fungus.</title>
        <authorList>
            <person name="Corradi N."/>
            <person name="Sedzielewska K."/>
            <person name="Noel J."/>
            <person name="Charron P."/>
            <person name="Farinelli L."/>
            <person name="Marton T."/>
            <person name="Kruger M."/>
            <person name="Pelin A."/>
            <person name="Brachmann A."/>
            <person name="Corradi N."/>
        </authorList>
    </citation>
    <scope>NUCLEOTIDE SEQUENCE [LARGE SCALE GENOMIC DNA]</scope>
    <source>
        <strain evidence="2 3">A1</strain>
    </source>
</reference>
<evidence type="ECO:0000256" key="1">
    <source>
        <dbReference type="SAM" id="Phobius"/>
    </source>
</evidence>
<protein>
    <submittedName>
        <fullName evidence="2">Uncharacterized protein</fullName>
    </submittedName>
</protein>
<sequence>MRSRKFTLIFIDLCLIFIAYVLAFNIRYDNIDQRNWDAFVSLSPWILLIGLFFITMYELYTLERKSKWDIFRKVVVSSTLMMLFTMAASFLFREFALPRSVILIAYIFIIVLLNSWKLIHLLFLSKQTGKVLGEIILVDHVLISHKIPTKLKSNIISHSVEVEKTVYIVPDF</sequence>
<dbReference type="AlphaFoldDB" id="A0A2N0QKA9"/>
<proteinExistence type="predicted"/>
<accession>A0A2N0QKA9</accession>
<keyword evidence="1" id="KW-0812">Transmembrane</keyword>